<organism evidence="10 11">
    <name type="scientific">Echeneis naucrates</name>
    <name type="common">Live sharksucker</name>
    <dbReference type="NCBI Taxonomy" id="173247"/>
    <lineage>
        <taxon>Eukaryota</taxon>
        <taxon>Metazoa</taxon>
        <taxon>Chordata</taxon>
        <taxon>Craniata</taxon>
        <taxon>Vertebrata</taxon>
        <taxon>Euteleostomi</taxon>
        <taxon>Actinopterygii</taxon>
        <taxon>Neopterygii</taxon>
        <taxon>Teleostei</taxon>
        <taxon>Neoteleostei</taxon>
        <taxon>Acanthomorphata</taxon>
        <taxon>Carangaria</taxon>
        <taxon>Carangiformes</taxon>
        <taxon>Echeneidae</taxon>
        <taxon>Echeneis</taxon>
    </lineage>
</organism>
<dbReference type="Pfam" id="PF01284">
    <property type="entry name" value="MARVEL"/>
    <property type="match status" value="2"/>
</dbReference>
<keyword evidence="4 8" id="KW-1133">Transmembrane helix</keyword>
<evidence type="ECO:0000256" key="8">
    <source>
        <dbReference type="SAM" id="Phobius"/>
    </source>
</evidence>
<dbReference type="OMA" id="TWCFCFF"/>
<dbReference type="PROSITE" id="PS51225">
    <property type="entry name" value="MARVEL"/>
    <property type="match status" value="2"/>
</dbReference>
<evidence type="ECO:0000313" key="11">
    <source>
        <dbReference type="Proteomes" id="UP000472264"/>
    </source>
</evidence>
<evidence type="ECO:0000256" key="4">
    <source>
        <dbReference type="ARBA" id="ARBA00022989"/>
    </source>
</evidence>
<comment type="similarity">
    <text evidence="6">Belongs to the MAL family.</text>
</comment>
<comment type="subcellular location">
    <subcellularLocation>
        <location evidence="1">Membrane</location>
        <topology evidence="1">Multi-pass membrane protein</topology>
    </subcellularLocation>
</comment>
<dbReference type="InterPro" id="IPR047123">
    <property type="entry name" value="MYADM-like"/>
</dbReference>
<dbReference type="GeneID" id="115047219"/>
<reference evidence="10" key="3">
    <citation type="submission" date="2025-09" db="UniProtKB">
        <authorList>
            <consortium name="Ensembl"/>
        </authorList>
    </citation>
    <scope>IDENTIFICATION</scope>
</reference>
<dbReference type="RefSeq" id="XP_029363873.1">
    <property type="nucleotide sequence ID" value="XM_029508013.1"/>
</dbReference>
<evidence type="ECO:0000256" key="1">
    <source>
        <dbReference type="ARBA" id="ARBA00004141"/>
    </source>
</evidence>
<keyword evidence="2 7" id="KW-0812">Transmembrane</keyword>
<feature type="domain" description="MARVEL" evidence="9">
    <location>
        <begin position="141"/>
        <end position="275"/>
    </location>
</feature>
<gene>
    <name evidence="10" type="primary">LOC115047219</name>
</gene>
<keyword evidence="5 7" id="KW-0472">Membrane</keyword>
<dbReference type="OrthoDB" id="9939551at2759"/>
<evidence type="ECO:0000256" key="7">
    <source>
        <dbReference type="PROSITE-ProRule" id="PRU00581"/>
    </source>
</evidence>
<reference evidence="10" key="1">
    <citation type="submission" date="2021-04" db="EMBL/GenBank/DDBJ databases">
        <authorList>
            <consortium name="Wellcome Sanger Institute Data Sharing"/>
        </authorList>
    </citation>
    <scope>NUCLEOTIDE SEQUENCE [LARGE SCALE GENOMIC DNA]</scope>
</reference>
<feature type="transmembrane region" description="Helical" evidence="8">
    <location>
        <begin position="212"/>
        <end position="233"/>
    </location>
</feature>
<dbReference type="AlphaFoldDB" id="A0A665UHC1"/>
<feature type="transmembrane region" description="Helical" evidence="8">
    <location>
        <begin position="253"/>
        <end position="275"/>
    </location>
</feature>
<dbReference type="InterPro" id="IPR008253">
    <property type="entry name" value="Marvel"/>
</dbReference>
<feature type="transmembrane region" description="Helical" evidence="8">
    <location>
        <begin position="141"/>
        <end position="162"/>
    </location>
</feature>
<feature type="transmembrane region" description="Helical" evidence="8">
    <location>
        <begin position="12"/>
        <end position="35"/>
    </location>
</feature>
<dbReference type="PANTHER" id="PTHR17068:SF2">
    <property type="entry name" value="MYELOID-ASSOCIATED DIFFERENTIATION MARKER-LIKE"/>
    <property type="match status" value="1"/>
</dbReference>
<feature type="transmembrane region" description="Helical" evidence="8">
    <location>
        <begin position="41"/>
        <end position="62"/>
    </location>
</feature>
<evidence type="ECO:0000256" key="6">
    <source>
        <dbReference type="ARBA" id="ARBA00034721"/>
    </source>
</evidence>
<evidence type="ECO:0000256" key="5">
    <source>
        <dbReference type="ARBA" id="ARBA00023136"/>
    </source>
</evidence>
<feature type="transmembrane region" description="Helical" evidence="8">
    <location>
        <begin position="174"/>
        <end position="200"/>
    </location>
</feature>
<dbReference type="PANTHER" id="PTHR17068">
    <property type="entry name" value="MYELOID-ASSOCIATED DIFFERENTIATION MARKER MYADM FAMILY MEMBER"/>
    <property type="match status" value="1"/>
</dbReference>
<feature type="domain" description="MARVEL" evidence="9">
    <location>
        <begin position="8"/>
        <end position="135"/>
    </location>
</feature>
<dbReference type="GO" id="GO:0016020">
    <property type="term" value="C:membrane"/>
    <property type="evidence" value="ECO:0007669"/>
    <property type="project" value="UniProtKB-SubCell"/>
</dbReference>
<protein>
    <submittedName>
        <fullName evidence="10">Myeloid-associated differentiation marker-like</fullName>
    </submittedName>
</protein>
<proteinExistence type="inferred from homology"/>
<dbReference type="Ensembl" id="ENSENLT00000019278.1">
    <property type="protein sequence ID" value="ENSENLP00000018584.1"/>
    <property type="gene ID" value="ENSENLG00000008536.1"/>
</dbReference>
<sequence>MAYVGLRSLTQPVGIMRILAVIVTCMSFVLVATVGPKTSSYWAWCMFTWVFCFVSTLLILILEFANIHIKVLFAWDDITVAFAILASLMCFSTSIIYPTLFTCNTCHLEIGASVVSWLCFGAYASEVALRFLRPSGQSNGFLSTLPGIMKLLETFIACLIFTSLETSQYFNFPGLQWCVAVYSLCFSICIIIILLSIGQMSSSFPFSYDKLVTFYNILAAVLYGTTMVIWPLYSLSKSNCGHQCSKDKRMVVTFMTIFNFIVYTLDTIYSIRLVFFVNRETSQN</sequence>
<keyword evidence="3" id="KW-0677">Repeat</keyword>
<evidence type="ECO:0000256" key="3">
    <source>
        <dbReference type="ARBA" id="ARBA00022737"/>
    </source>
</evidence>
<dbReference type="InParanoid" id="A0A665UHC1"/>
<evidence type="ECO:0000256" key="2">
    <source>
        <dbReference type="ARBA" id="ARBA00022692"/>
    </source>
</evidence>
<accession>A0A665UHC1</accession>
<keyword evidence="11" id="KW-1185">Reference proteome</keyword>
<feature type="transmembrane region" description="Helical" evidence="8">
    <location>
        <begin position="110"/>
        <end position="129"/>
    </location>
</feature>
<name>A0A665UHC1_ECHNA</name>
<dbReference type="Proteomes" id="UP000472264">
    <property type="component" value="Chromosome 8"/>
</dbReference>
<feature type="transmembrane region" description="Helical" evidence="8">
    <location>
        <begin position="74"/>
        <end position="98"/>
    </location>
</feature>
<evidence type="ECO:0000313" key="10">
    <source>
        <dbReference type="Ensembl" id="ENSENLP00000018584.1"/>
    </source>
</evidence>
<reference evidence="10" key="2">
    <citation type="submission" date="2025-08" db="UniProtKB">
        <authorList>
            <consortium name="Ensembl"/>
        </authorList>
    </citation>
    <scope>IDENTIFICATION</scope>
</reference>
<evidence type="ECO:0000259" key="9">
    <source>
        <dbReference type="PROSITE" id="PS51225"/>
    </source>
</evidence>